<organism evidence="1 2">
    <name type="scientific">Blautia obeum</name>
    <dbReference type="NCBI Taxonomy" id="40520"/>
    <lineage>
        <taxon>Bacteria</taxon>
        <taxon>Bacillati</taxon>
        <taxon>Bacillota</taxon>
        <taxon>Clostridia</taxon>
        <taxon>Lachnospirales</taxon>
        <taxon>Lachnospiraceae</taxon>
        <taxon>Blautia</taxon>
    </lineage>
</organism>
<evidence type="ECO:0008006" key="3">
    <source>
        <dbReference type="Google" id="ProtNLM"/>
    </source>
</evidence>
<evidence type="ECO:0000313" key="1">
    <source>
        <dbReference type="EMBL" id="RGR48494.1"/>
    </source>
</evidence>
<evidence type="ECO:0000313" key="2">
    <source>
        <dbReference type="Proteomes" id="UP000285839"/>
    </source>
</evidence>
<gene>
    <name evidence="1" type="ORF">DWY46_11460</name>
</gene>
<dbReference type="Gene3D" id="3.40.50.12480">
    <property type="match status" value="1"/>
</dbReference>
<comment type="caution">
    <text evidence="1">The sequence shown here is derived from an EMBL/GenBank/DDBJ whole genome shotgun (WGS) entry which is preliminary data.</text>
</comment>
<reference evidence="1 2" key="1">
    <citation type="submission" date="2018-08" db="EMBL/GenBank/DDBJ databases">
        <title>A genome reference for cultivated species of the human gut microbiota.</title>
        <authorList>
            <person name="Zou Y."/>
            <person name="Xue W."/>
            <person name="Luo G."/>
        </authorList>
    </citation>
    <scope>NUCLEOTIDE SEQUENCE [LARGE SCALE GENOMIC DNA]</scope>
    <source>
        <strain evidence="1 2">AF25-21</strain>
    </source>
</reference>
<dbReference type="Proteomes" id="UP000285839">
    <property type="component" value="Unassembled WGS sequence"/>
</dbReference>
<protein>
    <recommendedName>
        <fullName evidence="3">Leucine-rich repeat domain-containing protein</fullName>
    </recommendedName>
</protein>
<accession>A0A412EQ82</accession>
<dbReference type="EMBL" id="QRUH01000008">
    <property type="protein sequence ID" value="RGR48494.1"/>
    <property type="molecule type" value="Genomic_DNA"/>
</dbReference>
<sequence>MDKRTVRRIVATALTVILAEQVFFLICGFGLPVQFGDTFMGELKSKYERLKETSGKRIVLVGGSGVAFDCDSALMDDFFPSYEIVNFGMYAGLGTKAVMDLSENYIHEGDIVILSPEQSEQTFSDYFNGEYMWQAADGAFGMLRDLKSENFEAMLGNFPRFALEKLNYVMKGQKPQTDSIYQKKSFNTYGDIELDTCRENILPNGYDVNQKVRFTEDVVQPEFMDYMNDWAKRLEKKGAVVWYRYCPVNKLSVEDMDDLAAYDVFLRQKLDFPVIGNPENSLMEAEWFFDTNFHLNQPGKEVNTVQLIRDMKAMLGDDRAVTVELPEKPHRTWGDVSAETRIWTAKDSETYQGEETIVIPENVTQIEDYAFSNCAGLKQIVLEQKDPSKCIVGQHLLDGTGAEILVPQMSVDSYKRNYFWSVYAGRIGEVTAHAEK</sequence>
<dbReference type="AlphaFoldDB" id="A0A412EQ82"/>
<dbReference type="RefSeq" id="WP_118031521.1">
    <property type="nucleotide sequence ID" value="NZ_QRUH01000008.1"/>
</dbReference>
<proteinExistence type="predicted"/>
<name>A0A412EQ82_9FIRM</name>